<dbReference type="KEGG" id="ptkz:JDV02_004305"/>
<dbReference type="RefSeq" id="XP_047841485.1">
    <property type="nucleotide sequence ID" value="XM_047985508.1"/>
</dbReference>
<gene>
    <name evidence="1" type="ORF">JDV02_004305</name>
</gene>
<evidence type="ECO:0000313" key="1">
    <source>
        <dbReference type="EMBL" id="UNI18004.1"/>
    </source>
</evidence>
<dbReference type="Proteomes" id="UP000829364">
    <property type="component" value="Chromosome 3"/>
</dbReference>
<proteinExistence type="predicted"/>
<accession>A0A9Q8VAM0</accession>
<dbReference type="AlphaFoldDB" id="A0A9Q8VAM0"/>
<protein>
    <submittedName>
        <fullName evidence="1">Uncharacterized protein</fullName>
    </submittedName>
</protein>
<keyword evidence="2" id="KW-1185">Reference proteome</keyword>
<name>A0A9Q8VAM0_9HYPO</name>
<dbReference type="EMBL" id="CP086356">
    <property type="protein sequence ID" value="UNI18004.1"/>
    <property type="molecule type" value="Genomic_DNA"/>
</dbReference>
<sequence length="178" mass="19533">MEEAEAVADQIGILARRMLVTGTPKDICSKFGDLLQVNIVANPAPDLTDGGGQRIIEWIRSTLPEAHVEANAPGGRFRVSIRRENVPISPPGCISAEKEVVCEKRQGAIGRLVLLLEDNMAHLGIRHISIIPTTLDQAFLRIVGNHEEIEDLDADAAPRSCFSLARWMPTWVAPRGKR</sequence>
<reference evidence="1" key="1">
    <citation type="submission" date="2021-11" db="EMBL/GenBank/DDBJ databases">
        <title>Purpureocillium_takamizusanense_genome.</title>
        <authorList>
            <person name="Nguyen N.-H."/>
        </authorList>
    </citation>
    <scope>NUCLEOTIDE SEQUENCE</scope>
    <source>
        <strain evidence="1">PT3</strain>
    </source>
</reference>
<dbReference type="GeneID" id="72066260"/>
<evidence type="ECO:0000313" key="2">
    <source>
        <dbReference type="Proteomes" id="UP000829364"/>
    </source>
</evidence>
<organism evidence="1 2">
    <name type="scientific">Purpureocillium takamizusanense</name>
    <dbReference type="NCBI Taxonomy" id="2060973"/>
    <lineage>
        <taxon>Eukaryota</taxon>
        <taxon>Fungi</taxon>
        <taxon>Dikarya</taxon>
        <taxon>Ascomycota</taxon>
        <taxon>Pezizomycotina</taxon>
        <taxon>Sordariomycetes</taxon>
        <taxon>Hypocreomycetidae</taxon>
        <taxon>Hypocreales</taxon>
        <taxon>Ophiocordycipitaceae</taxon>
        <taxon>Purpureocillium</taxon>
    </lineage>
</organism>
<dbReference type="OrthoDB" id="8061355at2759"/>